<comment type="caution">
    <text evidence="1">The sequence shown here is derived from an EMBL/GenBank/DDBJ whole genome shotgun (WGS) entry which is preliminary data.</text>
</comment>
<dbReference type="OrthoDB" id="5417723at2"/>
<reference evidence="1 2" key="1">
    <citation type="submission" date="2017-09" db="EMBL/GenBank/DDBJ databases">
        <title>The draft genome sequences of Marinobacter guineae M3B.</title>
        <authorList>
            <person name="Cao J."/>
        </authorList>
    </citation>
    <scope>NUCLEOTIDE SEQUENCE [LARGE SCALE GENOMIC DNA]</scope>
    <source>
        <strain evidence="1 2">M3B</strain>
    </source>
</reference>
<dbReference type="AlphaFoldDB" id="A0A2G1VA28"/>
<dbReference type="Pfam" id="PF05309">
    <property type="entry name" value="TraE"/>
    <property type="match status" value="1"/>
</dbReference>
<dbReference type="Proteomes" id="UP000229044">
    <property type="component" value="Unassembled WGS sequence"/>
</dbReference>
<sequence>MKSLFSNLFVQDSSNVFAENRLLKFGFVAVVIFAGLQTATISSKLDEQRVHLIPIGGQGDFVISGSTASDDYLRSMSRYIVHMAGDLSAATARRQLNELLPLIHPDEYSRYRDLFTRLADGIERYPTVSYVVQWRGNRDIKKVGDDTIHVAGVKKRIVGDSVTSTENVTYQISYSFEQGRFWLTGIKEVSNDA</sequence>
<protein>
    <recommendedName>
        <fullName evidence="3">Conjugal transfer protein TraE</fullName>
    </recommendedName>
</protein>
<dbReference type="EMBL" id="NTFI01000013">
    <property type="protein sequence ID" value="PHQ23608.1"/>
    <property type="molecule type" value="Genomic_DNA"/>
</dbReference>
<evidence type="ECO:0008006" key="3">
    <source>
        <dbReference type="Google" id="ProtNLM"/>
    </source>
</evidence>
<evidence type="ECO:0000313" key="1">
    <source>
        <dbReference type="EMBL" id="PHQ23608.1"/>
    </source>
</evidence>
<dbReference type="InterPro" id="IPR007973">
    <property type="entry name" value="Pilus_assembly_TraE"/>
</dbReference>
<gene>
    <name evidence="1" type="ORF">CLH62_20210</name>
</gene>
<proteinExistence type="predicted"/>
<evidence type="ECO:0000313" key="2">
    <source>
        <dbReference type="Proteomes" id="UP000229044"/>
    </source>
</evidence>
<keyword evidence="2" id="KW-1185">Reference proteome</keyword>
<dbReference type="RefSeq" id="WP_091643631.1">
    <property type="nucleotide sequence ID" value="NZ_KZ319345.1"/>
</dbReference>
<organism evidence="1 2">
    <name type="scientific">Marinobacter guineae</name>
    <dbReference type="NCBI Taxonomy" id="432303"/>
    <lineage>
        <taxon>Bacteria</taxon>
        <taxon>Pseudomonadati</taxon>
        <taxon>Pseudomonadota</taxon>
        <taxon>Gammaproteobacteria</taxon>
        <taxon>Pseudomonadales</taxon>
        <taxon>Marinobacteraceae</taxon>
        <taxon>Marinobacter</taxon>
    </lineage>
</organism>
<accession>A0A2G1VA28</accession>
<name>A0A2G1VA28_9GAMM</name>